<dbReference type="Gene3D" id="2.40.110.10">
    <property type="entry name" value="Butyryl-CoA Dehydrogenase, subunit A, domain 2"/>
    <property type="match status" value="1"/>
</dbReference>
<keyword evidence="7" id="KW-1185">Reference proteome</keyword>
<dbReference type="InterPro" id="IPR046373">
    <property type="entry name" value="Acyl-CoA_Oxase/DH_mid-dom_sf"/>
</dbReference>
<keyword evidence="2" id="KW-0274">FAD</keyword>
<dbReference type="EMBL" id="FNCN01000013">
    <property type="protein sequence ID" value="SDH29012.1"/>
    <property type="molecule type" value="Genomic_DNA"/>
</dbReference>
<dbReference type="STRING" id="504805.SAMN05421505_113180"/>
<keyword evidence="3" id="KW-0560">Oxidoreductase</keyword>
<evidence type="ECO:0000256" key="3">
    <source>
        <dbReference type="ARBA" id="ARBA00023002"/>
    </source>
</evidence>
<accession>A0A1G8B6Y9</accession>
<dbReference type="OrthoDB" id="9785230at2"/>
<dbReference type="Pfam" id="PF11794">
    <property type="entry name" value="HpaB_N"/>
    <property type="match status" value="1"/>
</dbReference>
<dbReference type="SUPFAM" id="SSF47203">
    <property type="entry name" value="Acyl-CoA dehydrogenase C-terminal domain-like"/>
    <property type="match status" value="1"/>
</dbReference>
<evidence type="ECO:0000256" key="1">
    <source>
        <dbReference type="ARBA" id="ARBA00022630"/>
    </source>
</evidence>
<dbReference type="SUPFAM" id="SSF56645">
    <property type="entry name" value="Acyl-CoA dehydrogenase NM domain-like"/>
    <property type="match status" value="1"/>
</dbReference>
<dbReference type="Proteomes" id="UP000198923">
    <property type="component" value="Unassembled WGS sequence"/>
</dbReference>
<dbReference type="InterPro" id="IPR036250">
    <property type="entry name" value="AcylCo_DH-like_C"/>
</dbReference>
<dbReference type="PANTHER" id="PTHR36117:SF3">
    <property type="entry name" value="4-HYDROXYPHENYLACETATE 3-MONOOXYGENASE-RELATED"/>
    <property type="match status" value="1"/>
</dbReference>
<sequence>MTLRTVQQYRDGLKDGRRVFYGGKRVADVTAHPELRSAIDHSALSYEISGSHPDLAVSKDAEDPYSMYYHVPRSADELITRGHLIEAGARLGAGTILLKEVGSDALFALLLTLSGESLEKATAYYQRCRDLDLALAVGQTDVKGDRSLHPHAQADPDLYVRIVDEDSDSITVRGAKTHTSYSANADEIVVLPTRAMDAADRDYAVAFAVPIDTPGLHIHVSPYLGAPRNEFDFPLSSRHKMVESLTVFEDVRVPRDRVFLARTVEEAGPLAMAFAGFHRFTSINYKLPLLDILIGSAILIAEANGIAKAGHVRDKLTELIVYTETVRSLAEMAAIRSRTHQTGVQMPDPLTANMARYHFGRGYRDAVATLIDLSGGLLVTGLGADDWAEPATRAVMEKYYAAAVPAERRLRLINLISDLTARDFGGYQSVLAVHGEGSLTAQELSISRSYDTDRAIRYVEALAGI</sequence>
<dbReference type="InterPro" id="IPR024719">
    <property type="entry name" value="HpaB/PvcC/4-BUDH_C"/>
</dbReference>
<dbReference type="GO" id="GO:0016627">
    <property type="term" value="F:oxidoreductase activity, acting on the CH-CH group of donors"/>
    <property type="evidence" value="ECO:0007669"/>
    <property type="project" value="InterPro"/>
</dbReference>
<dbReference type="Pfam" id="PF03241">
    <property type="entry name" value="HpaB"/>
    <property type="match status" value="1"/>
</dbReference>
<feature type="domain" description="HpaB/PvcC/4-BUDH C-terminal" evidence="4">
    <location>
        <begin position="268"/>
        <end position="464"/>
    </location>
</feature>
<gene>
    <name evidence="6" type="ORF">SAMN05421505_113180</name>
</gene>
<organism evidence="6 7">
    <name type="scientific">Sinosporangium album</name>
    <dbReference type="NCBI Taxonomy" id="504805"/>
    <lineage>
        <taxon>Bacteria</taxon>
        <taxon>Bacillati</taxon>
        <taxon>Actinomycetota</taxon>
        <taxon>Actinomycetes</taxon>
        <taxon>Streptosporangiales</taxon>
        <taxon>Streptosporangiaceae</taxon>
        <taxon>Sinosporangium</taxon>
    </lineage>
</organism>
<dbReference type="AlphaFoldDB" id="A0A1G8B6Y9"/>
<dbReference type="InterPro" id="IPR009100">
    <property type="entry name" value="AcylCoA_DH/oxidase_NM_dom_sf"/>
</dbReference>
<proteinExistence type="predicted"/>
<protein>
    <submittedName>
        <fullName evidence="6">Aromatic ring hydroxylase</fullName>
    </submittedName>
</protein>
<dbReference type="PIRSF" id="PIRSF000331">
    <property type="entry name" value="HpaA_HpaB"/>
    <property type="match status" value="1"/>
</dbReference>
<reference evidence="6 7" key="1">
    <citation type="submission" date="2016-10" db="EMBL/GenBank/DDBJ databases">
        <authorList>
            <person name="de Groot N.N."/>
        </authorList>
    </citation>
    <scope>NUCLEOTIDE SEQUENCE [LARGE SCALE GENOMIC DNA]</scope>
    <source>
        <strain evidence="6 7">CPCC 201354</strain>
    </source>
</reference>
<dbReference type="Gene3D" id="1.20.140.10">
    <property type="entry name" value="Butyryl-CoA Dehydrogenase, subunit A, domain 3"/>
    <property type="match status" value="1"/>
</dbReference>
<evidence type="ECO:0000313" key="6">
    <source>
        <dbReference type="EMBL" id="SDH29012.1"/>
    </source>
</evidence>
<evidence type="ECO:0000259" key="5">
    <source>
        <dbReference type="Pfam" id="PF11794"/>
    </source>
</evidence>
<dbReference type="InterPro" id="IPR024674">
    <property type="entry name" value="HpaB/PvcC/4-BUDH_N"/>
</dbReference>
<dbReference type="RefSeq" id="WP_093171298.1">
    <property type="nucleotide sequence ID" value="NZ_FNCN01000013.1"/>
</dbReference>
<name>A0A1G8B6Y9_9ACTN</name>
<feature type="domain" description="HpaB/PvcC/4-BUDH N-terminal" evidence="5">
    <location>
        <begin position="5"/>
        <end position="260"/>
    </location>
</feature>
<evidence type="ECO:0000313" key="7">
    <source>
        <dbReference type="Proteomes" id="UP000198923"/>
    </source>
</evidence>
<dbReference type="InterPro" id="IPR004925">
    <property type="entry name" value="HpaB/PvcC/4-BUDH"/>
</dbReference>
<keyword evidence="1" id="KW-0285">Flavoprotein</keyword>
<evidence type="ECO:0000256" key="2">
    <source>
        <dbReference type="ARBA" id="ARBA00022827"/>
    </source>
</evidence>
<dbReference type="Gene3D" id="1.10.3140.10">
    <property type="entry name" value="4-hydroxybutyryl-coa dehydratase, domain 1"/>
    <property type="match status" value="1"/>
</dbReference>
<evidence type="ECO:0000259" key="4">
    <source>
        <dbReference type="Pfam" id="PF03241"/>
    </source>
</evidence>
<dbReference type="PANTHER" id="PTHR36117">
    <property type="entry name" value="4-HYDROXYPHENYLACETATE 3-MONOOXYGENASE-RELATED"/>
    <property type="match status" value="1"/>
</dbReference>